<dbReference type="AlphaFoldDB" id="A0A0P9S174"/>
<dbReference type="Proteomes" id="UP000267908">
    <property type="component" value="Unassembled WGS sequence"/>
</dbReference>
<sequence>MVWPLTCAFSVLSMGLANGGNCQAYSTSSTPASATAPKITEDTTRLRVERGLLVTGDVKGAGAGAGELRGASVSGVLDSVMKSERRNGVR</sequence>
<feature type="signal peptide" evidence="1">
    <location>
        <begin position="1"/>
        <end position="19"/>
    </location>
</feature>
<accession>A0A0P9S174</accession>
<comment type="caution">
    <text evidence="3">The sequence shown here is derived from an EMBL/GenBank/DDBJ whole genome shotgun (WGS) entry which is preliminary data.</text>
</comment>
<evidence type="ECO:0000256" key="1">
    <source>
        <dbReference type="SAM" id="SignalP"/>
    </source>
</evidence>
<evidence type="ECO:0000313" key="4">
    <source>
        <dbReference type="Proteomes" id="UP000267908"/>
    </source>
</evidence>
<gene>
    <name evidence="3" type="ORF">ALQ08_104542</name>
    <name evidence="2" type="ORF">ALQ28_104332</name>
</gene>
<name>A0A0P9S174_9PSED</name>
<evidence type="ECO:0000313" key="2">
    <source>
        <dbReference type="EMBL" id="RMP10901.1"/>
    </source>
</evidence>
<evidence type="ECO:0000313" key="5">
    <source>
        <dbReference type="Proteomes" id="UP000269044"/>
    </source>
</evidence>
<dbReference type="EMBL" id="RBQG01000221">
    <property type="protein sequence ID" value="RMP10901.1"/>
    <property type="molecule type" value="Genomic_DNA"/>
</dbReference>
<dbReference type="Proteomes" id="UP000269044">
    <property type="component" value="Unassembled WGS sequence"/>
</dbReference>
<feature type="chain" id="PRO_5036296828" evidence="1">
    <location>
        <begin position="20"/>
        <end position="90"/>
    </location>
</feature>
<protein>
    <submittedName>
        <fullName evidence="3">Uncharacterized protein</fullName>
    </submittedName>
</protein>
<evidence type="ECO:0000313" key="3">
    <source>
        <dbReference type="EMBL" id="RMQ29046.1"/>
    </source>
</evidence>
<organism evidence="3 5">
    <name type="scientific">Pseudomonas syringae pv. delphinii</name>
    <dbReference type="NCBI Taxonomy" id="192088"/>
    <lineage>
        <taxon>Bacteria</taxon>
        <taxon>Pseudomonadati</taxon>
        <taxon>Pseudomonadota</taxon>
        <taxon>Gammaproteobacteria</taxon>
        <taxon>Pseudomonadales</taxon>
        <taxon>Pseudomonadaceae</taxon>
        <taxon>Pseudomonas</taxon>
    </lineage>
</organism>
<keyword evidence="1" id="KW-0732">Signal</keyword>
<proteinExistence type="predicted"/>
<reference evidence="4 5" key="1">
    <citation type="submission" date="2018-08" db="EMBL/GenBank/DDBJ databases">
        <title>Recombination of ecologically and evolutionarily significant loci maintains genetic cohesion in the Pseudomonas syringae species complex.</title>
        <authorList>
            <person name="Dillon M."/>
            <person name="Thakur S."/>
            <person name="Almeida R.N.D."/>
            <person name="Weir B.S."/>
            <person name="Guttman D.S."/>
        </authorList>
    </citation>
    <scope>NUCLEOTIDE SEQUENCE [LARGE SCALE GENOMIC DNA]</scope>
    <source>
        <strain evidence="3 5">ICMP 13052</strain>
        <strain evidence="2 4">ICMP 4330</strain>
    </source>
</reference>
<dbReference type="EMBL" id="RBRA01000026">
    <property type="protein sequence ID" value="RMQ29046.1"/>
    <property type="molecule type" value="Genomic_DNA"/>
</dbReference>